<gene>
    <name evidence="2" type="ORF">DI623_07600</name>
</gene>
<dbReference type="AlphaFoldDB" id="A0A2W5A680"/>
<sequence>MSGNDDPARNRFFILSFLRLGGAFLVLAGIVIASGRYPSLPIFAGYALIVIGLVDMTVAPQWLARRWRTPPDA</sequence>
<accession>A0A2W5A680</accession>
<organism evidence="2 3">
    <name type="scientific">Sphingomonas sanxanigenens</name>
    <dbReference type="NCBI Taxonomy" id="397260"/>
    <lineage>
        <taxon>Bacteria</taxon>
        <taxon>Pseudomonadati</taxon>
        <taxon>Pseudomonadota</taxon>
        <taxon>Alphaproteobacteria</taxon>
        <taxon>Sphingomonadales</taxon>
        <taxon>Sphingomonadaceae</taxon>
        <taxon>Sphingomonas</taxon>
    </lineage>
</organism>
<dbReference type="Proteomes" id="UP000249066">
    <property type="component" value="Unassembled WGS sequence"/>
</dbReference>
<evidence type="ECO:0000313" key="3">
    <source>
        <dbReference type="Proteomes" id="UP000249066"/>
    </source>
</evidence>
<protein>
    <submittedName>
        <fullName evidence="2">Uncharacterized protein</fullName>
    </submittedName>
</protein>
<keyword evidence="1" id="KW-0812">Transmembrane</keyword>
<name>A0A2W5A680_9SPHN</name>
<keyword evidence="1" id="KW-0472">Membrane</keyword>
<evidence type="ECO:0000313" key="2">
    <source>
        <dbReference type="EMBL" id="PZO90190.1"/>
    </source>
</evidence>
<evidence type="ECO:0000256" key="1">
    <source>
        <dbReference type="SAM" id="Phobius"/>
    </source>
</evidence>
<comment type="caution">
    <text evidence="2">The sequence shown here is derived from an EMBL/GenBank/DDBJ whole genome shotgun (WGS) entry which is preliminary data.</text>
</comment>
<reference evidence="2 3" key="1">
    <citation type="submission" date="2017-08" db="EMBL/GenBank/DDBJ databases">
        <title>Infants hospitalized years apart are colonized by the same room-sourced microbial strains.</title>
        <authorList>
            <person name="Brooks B."/>
            <person name="Olm M.R."/>
            <person name="Firek B.A."/>
            <person name="Baker R."/>
            <person name="Thomas B.C."/>
            <person name="Morowitz M.J."/>
            <person name="Banfield J.F."/>
        </authorList>
    </citation>
    <scope>NUCLEOTIDE SEQUENCE [LARGE SCALE GENOMIC DNA]</scope>
    <source>
        <strain evidence="2">S2_018_000_R2_101</strain>
    </source>
</reference>
<feature type="transmembrane region" description="Helical" evidence="1">
    <location>
        <begin position="12"/>
        <end position="33"/>
    </location>
</feature>
<dbReference type="EMBL" id="QFNN01000034">
    <property type="protein sequence ID" value="PZO90190.1"/>
    <property type="molecule type" value="Genomic_DNA"/>
</dbReference>
<feature type="transmembrane region" description="Helical" evidence="1">
    <location>
        <begin position="39"/>
        <end position="58"/>
    </location>
</feature>
<keyword evidence="1" id="KW-1133">Transmembrane helix</keyword>
<proteinExistence type="predicted"/>